<dbReference type="GO" id="GO:0009898">
    <property type="term" value="C:cytoplasmic side of plasma membrane"/>
    <property type="evidence" value="ECO:0007669"/>
    <property type="project" value="TreeGrafter"/>
</dbReference>
<evidence type="ECO:0000313" key="13">
    <source>
        <dbReference type="Proteomes" id="UP000019141"/>
    </source>
</evidence>
<keyword evidence="6" id="KW-0067">ATP-binding</keyword>
<dbReference type="PATRIC" id="fig|1429438.4.peg.887"/>
<reference evidence="12 13" key="1">
    <citation type="journal article" date="2014" name="Nature">
        <title>An environmental bacterial taxon with a large and distinct metabolic repertoire.</title>
        <authorList>
            <person name="Wilson M.C."/>
            <person name="Mori T."/>
            <person name="Ruckert C."/>
            <person name="Uria A.R."/>
            <person name="Helf M.J."/>
            <person name="Takada K."/>
            <person name="Gernert C."/>
            <person name="Steffens U.A."/>
            <person name="Heycke N."/>
            <person name="Schmitt S."/>
            <person name="Rinke C."/>
            <person name="Helfrich E.J."/>
            <person name="Brachmann A.O."/>
            <person name="Gurgui C."/>
            <person name="Wakimoto T."/>
            <person name="Kracht M."/>
            <person name="Crusemann M."/>
            <person name="Hentschel U."/>
            <person name="Abe I."/>
            <person name="Matsunaga S."/>
            <person name="Kalinowski J."/>
            <person name="Takeyama H."/>
            <person name="Piel J."/>
        </authorList>
    </citation>
    <scope>NUCLEOTIDE SEQUENCE [LARGE SCALE GENOMIC DNA]</scope>
    <source>
        <strain evidence="13">TSY1</strain>
    </source>
</reference>
<dbReference type="HOGENOM" id="CLU_1177512_0_0_7"/>
<keyword evidence="13" id="KW-1185">Reference proteome</keyword>
<accession>W4LWY3</accession>
<dbReference type="InterPro" id="IPR050625">
    <property type="entry name" value="ParA/MinD_ATPase"/>
</dbReference>
<dbReference type="AlphaFoldDB" id="W4LWY3"/>
<evidence type="ECO:0000256" key="5">
    <source>
        <dbReference type="ARBA" id="ARBA00022741"/>
    </source>
</evidence>
<dbReference type="GO" id="GO:0005829">
    <property type="term" value="C:cytosol"/>
    <property type="evidence" value="ECO:0007669"/>
    <property type="project" value="TreeGrafter"/>
</dbReference>
<keyword evidence="7" id="KW-0717">Septation</keyword>
<dbReference type="PIRSF" id="PIRSF003092">
    <property type="entry name" value="MinD"/>
    <property type="match status" value="1"/>
</dbReference>
<protein>
    <recommendedName>
        <fullName evidence="3">Septum site-determining protein MinD</fullName>
    </recommendedName>
    <alternativeName>
        <fullName evidence="10">Cell division inhibitor MinD</fullName>
    </alternativeName>
</protein>
<dbReference type="Proteomes" id="UP000019141">
    <property type="component" value="Unassembled WGS sequence"/>
</dbReference>
<dbReference type="Pfam" id="PF13614">
    <property type="entry name" value="AAA_31"/>
    <property type="match status" value="1"/>
</dbReference>
<dbReference type="GO" id="GO:0016887">
    <property type="term" value="F:ATP hydrolysis activity"/>
    <property type="evidence" value="ECO:0007669"/>
    <property type="project" value="InterPro"/>
</dbReference>
<evidence type="ECO:0000256" key="7">
    <source>
        <dbReference type="ARBA" id="ARBA00023210"/>
    </source>
</evidence>
<feature type="domain" description="AAA" evidence="11">
    <location>
        <begin position="2"/>
        <end position="137"/>
    </location>
</feature>
<dbReference type="InterPro" id="IPR027417">
    <property type="entry name" value="P-loop_NTPase"/>
</dbReference>
<dbReference type="InterPro" id="IPR025501">
    <property type="entry name" value="MinD_FleN"/>
</dbReference>
<dbReference type="GO" id="GO:0000917">
    <property type="term" value="P:division septum assembly"/>
    <property type="evidence" value="ECO:0007669"/>
    <property type="project" value="UniProtKB-KW"/>
</dbReference>
<proteinExistence type="inferred from homology"/>
<dbReference type="PANTHER" id="PTHR43384:SF6">
    <property type="entry name" value="SEPTUM SITE-DETERMINING PROTEIN MIND HOMOLOG, CHLOROPLASTIC"/>
    <property type="match status" value="1"/>
</dbReference>
<evidence type="ECO:0000313" key="12">
    <source>
        <dbReference type="EMBL" id="ETX02430.1"/>
    </source>
</evidence>
<sequence>ALGKKTVAVDTDVGLRNLDIVMGLENRIVYDIVDVVEGRCRVQKAIIRDKRLDALHLLPAAQTRDKTAVTPESMEKICAELREMFDFTIIDSPAGIERGFQNAVVGADEIVVITTPHVSAIRDADRVIGLVEAAEKQQISLVVNRLQPDMVRRGEMLDIPDMLEILSIPPLGIIPEDESIVTTSNKGELATQMPKSVAGQAYKNIARRLLGDDVPFMSLESSESLLQWLKRMLKL</sequence>
<keyword evidence="8" id="KW-0131">Cell cycle</keyword>
<dbReference type="GO" id="GO:0005524">
    <property type="term" value="F:ATP binding"/>
    <property type="evidence" value="ECO:0007669"/>
    <property type="project" value="UniProtKB-KW"/>
</dbReference>
<evidence type="ECO:0000259" key="11">
    <source>
        <dbReference type="Pfam" id="PF13614"/>
    </source>
</evidence>
<comment type="caution">
    <text evidence="12">The sequence shown here is derived from an EMBL/GenBank/DDBJ whole genome shotgun (WGS) entry which is preliminary data.</text>
</comment>
<comment type="similarity">
    <text evidence="1">Belongs to the ParA family. MinD subfamily.</text>
</comment>
<dbReference type="PANTHER" id="PTHR43384">
    <property type="entry name" value="SEPTUM SITE-DETERMINING PROTEIN MIND HOMOLOG, CHLOROPLASTIC-RELATED"/>
    <property type="match status" value="1"/>
</dbReference>
<dbReference type="GO" id="GO:0051782">
    <property type="term" value="P:negative regulation of cell division"/>
    <property type="evidence" value="ECO:0007669"/>
    <property type="project" value="TreeGrafter"/>
</dbReference>
<evidence type="ECO:0000256" key="1">
    <source>
        <dbReference type="ARBA" id="ARBA00010257"/>
    </source>
</evidence>
<keyword evidence="5" id="KW-0547">Nucleotide-binding</keyword>
<dbReference type="Gene3D" id="3.40.50.300">
    <property type="entry name" value="P-loop containing nucleotide triphosphate hydrolases"/>
    <property type="match status" value="1"/>
</dbReference>
<evidence type="ECO:0000256" key="10">
    <source>
        <dbReference type="ARBA" id="ARBA00032845"/>
    </source>
</evidence>
<evidence type="ECO:0000256" key="4">
    <source>
        <dbReference type="ARBA" id="ARBA00022618"/>
    </source>
</evidence>
<evidence type="ECO:0000256" key="8">
    <source>
        <dbReference type="ARBA" id="ARBA00023306"/>
    </source>
</evidence>
<comment type="subunit">
    <text evidence="2">Interacts with MinC and FtsZ.</text>
</comment>
<evidence type="ECO:0000256" key="6">
    <source>
        <dbReference type="ARBA" id="ARBA00022840"/>
    </source>
</evidence>
<gene>
    <name evidence="12" type="ORF">ETSY1_03670</name>
</gene>
<evidence type="ECO:0000256" key="9">
    <source>
        <dbReference type="ARBA" id="ARBA00025436"/>
    </source>
</evidence>
<feature type="non-terminal residue" evidence="12">
    <location>
        <position position="1"/>
    </location>
</feature>
<dbReference type="InterPro" id="IPR025669">
    <property type="entry name" value="AAA_dom"/>
</dbReference>
<dbReference type="NCBIfam" id="TIGR01968">
    <property type="entry name" value="minD_bact"/>
    <property type="match status" value="1"/>
</dbReference>
<comment type="function">
    <text evidence="9">ATPase required for the correct placement of the division site. Cell division inhibitors MinC and MinD act in concert to form an inhibitor capable of blocking formation of the polar Z ring septums. Rapidly oscillates between the poles of the cell to destabilize FtsZ filaments that have formed before they mature into polar Z rings.</text>
</comment>
<keyword evidence="4" id="KW-0132">Cell division</keyword>
<organism evidence="12 13">
    <name type="scientific">Entotheonella factor</name>
    <dbReference type="NCBI Taxonomy" id="1429438"/>
    <lineage>
        <taxon>Bacteria</taxon>
        <taxon>Pseudomonadati</taxon>
        <taxon>Nitrospinota/Tectimicrobiota group</taxon>
        <taxon>Candidatus Tectimicrobiota</taxon>
        <taxon>Candidatus Entotheonellia</taxon>
        <taxon>Candidatus Entotheonellales</taxon>
        <taxon>Candidatus Entotheonellaceae</taxon>
        <taxon>Candidatus Entotheonella</taxon>
    </lineage>
</organism>
<dbReference type="SUPFAM" id="SSF52540">
    <property type="entry name" value="P-loop containing nucleoside triphosphate hydrolases"/>
    <property type="match status" value="1"/>
</dbReference>
<dbReference type="EMBL" id="AZHW01000145">
    <property type="protein sequence ID" value="ETX02430.1"/>
    <property type="molecule type" value="Genomic_DNA"/>
</dbReference>
<dbReference type="InterPro" id="IPR010223">
    <property type="entry name" value="MinD"/>
</dbReference>
<evidence type="ECO:0000256" key="2">
    <source>
        <dbReference type="ARBA" id="ARBA00011626"/>
    </source>
</evidence>
<name>W4LWY3_ENTF1</name>
<dbReference type="CDD" id="cd02036">
    <property type="entry name" value="MinD"/>
    <property type="match status" value="1"/>
</dbReference>
<evidence type="ECO:0000256" key="3">
    <source>
        <dbReference type="ARBA" id="ARBA00016887"/>
    </source>
</evidence>